<feature type="non-terminal residue" evidence="3">
    <location>
        <position position="284"/>
    </location>
</feature>
<evidence type="ECO:0000259" key="1">
    <source>
        <dbReference type="Pfam" id="PF05699"/>
    </source>
</evidence>
<organism evidence="3 4">
    <name type="scientific">Dentiscutata erythropus</name>
    <dbReference type="NCBI Taxonomy" id="1348616"/>
    <lineage>
        <taxon>Eukaryota</taxon>
        <taxon>Fungi</taxon>
        <taxon>Fungi incertae sedis</taxon>
        <taxon>Mucoromycota</taxon>
        <taxon>Glomeromycotina</taxon>
        <taxon>Glomeromycetes</taxon>
        <taxon>Diversisporales</taxon>
        <taxon>Gigasporaceae</taxon>
        <taxon>Dentiscutata</taxon>
    </lineage>
</organism>
<dbReference type="Pfam" id="PF14372">
    <property type="entry name" value="hAT-like_RNase-H"/>
    <property type="match status" value="1"/>
</dbReference>
<name>A0A9N9K6B1_9GLOM</name>
<feature type="domain" description="hAT-like transposase RNase-H fold" evidence="2">
    <location>
        <begin position="97"/>
        <end position="185"/>
    </location>
</feature>
<dbReference type="OrthoDB" id="2435691at2759"/>
<dbReference type="Proteomes" id="UP000789405">
    <property type="component" value="Unassembled WGS sequence"/>
</dbReference>
<dbReference type="EMBL" id="CAJVPY010048564">
    <property type="protein sequence ID" value="CAG8812253.1"/>
    <property type="molecule type" value="Genomic_DNA"/>
</dbReference>
<dbReference type="InterPro" id="IPR008906">
    <property type="entry name" value="HATC_C_dom"/>
</dbReference>
<dbReference type="GO" id="GO:0046983">
    <property type="term" value="F:protein dimerization activity"/>
    <property type="evidence" value="ECO:0007669"/>
    <property type="project" value="InterPro"/>
</dbReference>
<evidence type="ECO:0000313" key="3">
    <source>
        <dbReference type="EMBL" id="CAG8812253.1"/>
    </source>
</evidence>
<dbReference type="SUPFAM" id="SSF53098">
    <property type="entry name" value="Ribonuclease H-like"/>
    <property type="match status" value="1"/>
</dbReference>
<dbReference type="AlphaFoldDB" id="A0A9N9K6B1"/>
<sequence>IRGCVKAIHISPKWRQMFVDACEYESVRVKIPPLNCETRWNSTFLMLQLAIELKAVIIRLNDKDRTFPDMPSEEEWEKVRSLCSILKLFYECTLKMSSNFYPTINSTLFSILDIRTHLFKMKSHLDIFVREISLPMIEKFNKYWKNNSLLHMIIYYVEEKVQEIRASFESIYLNNYYSLSAVERYSTSIESNTLYGVRRYLDEPVASRNTDVLEWWKNNDQFLSLTKMVRDFLAIPATSVASEQMFSCAGRIVDDYRTSLDPETVTALMCQRNWLEMAARFGWD</sequence>
<dbReference type="PANTHER" id="PTHR23272">
    <property type="entry name" value="BED FINGER-RELATED"/>
    <property type="match status" value="1"/>
</dbReference>
<reference evidence="3" key="1">
    <citation type="submission" date="2021-06" db="EMBL/GenBank/DDBJ databases">
        <authorList>
            <person name="Kallberg Y."/>
            <person name="Tangrot J."/>
            <person name="Rosling A."/>
        </authorList>
    </citation>
    <scope>NUCLEOTIDE SEQUENCE</scope>
    <source>
        <strain evidence="3">MA453B</strain>
    </source>
</reference>
<protein>
    <submittedName>
        <fullName evidence="3">27331_t:CDS:1</fullName>
    </submittedName>
</protein>
<dbReference type="GO" id="GO:0003677">
    <property type="term" value="F:DNA binding"/>
    <property type="evidence" value="ECO:0007669"/>
    <property type="project" value="InterPro"/>
</dbReference>
<dbReference type="InterPro" id="IPR025525">
    <property type="entry name" value="hAT-like_transposase_RNase-H"/>
</dbReference>
<dbReference type="InterPro" id="IPR012337">
    <property type="entry name" value="RNaseH-like_sf"/>
</dbReference>
<feature type="domain" description="HAT C-terminal dimerisation" evidence="1">
    <location>
        <begin position="198"/>
        <end position="275"/>
    </location>
</feature>
<feature type="non-terminal residue" evidence="3">
    <location>
        <position position="1"/>
    </location>
</feature>
<evidence type="ECO:0000259" key="2">
    <source>
        <dbReference type="Pfam" id="PF14372"/>
    </source>
</evidence>
<comment type="caution">
    <text evidence="3">The sequence shown here is derived from an EMBL/GenBank/DDBJ whole genome shotgun (WGS) entry which is preliminary data.</text>
</comment>
<gene>
    <name evidence="3" type="ORF">DERYTH_LOCUS25588</name>
</gene>
<keyword evidence="4" id="KW-1185">Reference proteome</keyword>
<evidence type="ECO:0000313" key="4">
    <source>
        <dbReference type="Proteomes" id="UP000789405"/>
    </source>
</evidence>
<proteinExistence type="predicted"/>
<dbReference type="Pfam" id="PF05699">
    <property type="entry name" value="Dimer_Tnp_hAT"/>
    <property type="match status" value="1"/>
</dbReference>
<accession>A0A9N9K6B1</accession>